<evidence type="ECO:0008006" key="3">
    <source>
        <dbReference type="Google" id="ProtNLM"/>
    </source>
</evidence>
<evidence type="ECO:0000313" key="2">
    <source>
        <dbReference type="Proteomes" id="UP000467305"/>
    </source>
</evidence>
<proteinExistence type="predicted"/>
<evidence type="ECO:0000313" key="1">
    <source>
        <dbReference type="EMBL" id="KAB1153170.1"/>
    </source>
</evidence>
<dbReference type="PROSITE" id="PS51257">
    <property type="entry name" value="PROKAR_LIPOPROTEIN"/>
    <property type="match status" value="1"/>
</dbReference>
<organism evidence="1 2">
    <name type="scientific">Tenacibaculum aiptasiae</name>
    <dbReference type="NCBI Taxonomy" id="426481"/>
    <lineage>
        <taxon>Bacteria</taxon>
        <taxon>Pseudomonadati</taxon>
        <taxon>Bacteroidota</taxon>
        <taxon>Flavobacteriia</taxon>
        <taxon>Flavobacteriales</taxon>
        <taxon>Flavobacteriaceae</taxon>
        <taxon>Tenacibaculum</taxon>
    </lineage>
</organism>
<protein>
    <recommendedName>
        <fullName evidence="3">Lipoprotein</fullName>
    </recommendedName>
</protein>
<name>A0A7J5A6J5_9FLAO</name>
<reference evidence="1 2" key="1">
    <citation type="submission" date="2019-09" db="EMBL/GenBank/DDBJ databases">
        <authorList>
            <person name="Cao W.R."/>
        </authorList>
    </citation>
    <scope>NUCLEOTIDE SEQUENCE [LARGE SCALE GENOMIC DNA]</scope>
    <source>
        <strain evidence="2">a4</strain>
    </source>
</reference>
<keyword evidence="2" id="KW-1185">Reference proteome</keyword>
<dbReference type="RefSeq" id="WP_150901425.1">
    <property type="nucleotide sequence ID" value="NZ_WAAU01000037.1"/>
</dbReference>
<accession>A0A7J5A6J5</accession>
<dbReference type="EMBL" id="WAAU01000037">
    <property type="protein sequence ID" value="KAB1153170.1"/>
    <property type="molecule type" value="Genomic_DNA"/>
</dbReference>
<dbReference type="AlphaFoldDB" id="A0A7J5A6J5"/>
<dbReference type="Proteomes" id="UP000467305">
    <property type="component" value="Unassembled WGS sequence"/>
</dbReference>
<gene>
    <name evidence="1" type="ORF">F7018_17640</name>
</gene>
<sequence length="168" mass="20411">MNKKCFYYLMFLVLFLGCKKGVLSKEKKHFLSNLSDSVFIKDEIKFYKFHFNNNFDNLFFSLKNDTLFCYDSNKDFYDIFIILNDKEKRYLSWIGNDYKCELIGTQKNKSEDLYFFKFDTINDDYIDVVSRRKYPRKIFKSIKFSKINGFIEFNIYDKIKDSVHLTLE</sequence>
<comment type="caution">
    <text evidence="1">The sequence shown here is derived from an EMBL/GenBank/DDBJ whole genome shotgun (WGS) entry which is preliminary data.</text>
</comment>